<evidence type="ECO:0000259" key="1">
    <source>
        <dbReference type="PROSITE" id="PS51462"/>
    </source>
</evidence>
<evidence type="ECO:0000313" key="3">
    <source>
        <dbReference type="Proteomes" id="UP000234950"/>
    </source>
</evidence>
<name>A0A2N5HNR3_9BACI</name>
<dbReference type="RefSeq" id="WP_101646848.1">
    <property type="nucleotide sequence ID" value="NZ_PGVE01000028.1"/>
</dbReference>
<dbReference type="PROSITE" id="PS51462">
    <property type="entry name" value="NUDIX"/>
    <property type="match status" value="1"/>
</dbReference>
<dbReference type="InterPro" id="IPR015797">
    <property type="entry name" value="NUDIX_hydrolase-like_dom_sf"/>
</dbReference>
<organism evidence="2 3">
    <name type="scientific">Neobacillus cucumis</name>
    <dbReference type="NCBI Taxonomy" id="1740721"/>
    <lineage>
        <taxon>Bacteria</taxon>
        <taxon>Bacillati</taxon>
        <taxon>Bacillota</taxon>
        <taxon>Bacilli</taxon>
        <taxon>Bacillales</taxon>
        <taxon>Bacillaceae</taxon>
        <taxon>Neobacillus</taxon>
    </lineage>
</organism>
<proteinExistence type="predicted"/>
<dbReference type="OrthoDB" id="9780586at2"/>
<evidence type="ECO:0000313" key="2">
    <source>
        <dbReference type="EMBL" id="PLS07107.1"/>
    </source>
</evidence>
<dbReference type="AlphaFoldDB" id="A0A2N5HNR3"/>
<sequence>MEKELIKIFDYARNELGVADREEVHKQGYWHEVFHCWFLSKDNNDNNLILQLRSERKKENPRLYDITAAGHLLANETVQDGVREVSEELGINVTFEELQPLGIIDYCSIQGSYIDNEIANVFLYQCHVPIEEFILQKEEVAGIVQVDFNYFRELWTGSKDEIRVVGYEIKQDGSKELINKLVGRNQFVPHPDGYYKTIIQKIAEKIN</sequence>
<reference evidence="2 3" key="1">
    <citation type="submission" date="2017-11" db="EMBL/GenBank/DDBJ databases">
        <title>Comparitive Functional Genomics of Dry Heat Resistant strains isolated from the Viking Spacecraft.</title>
        <authorList>
            <person name="Seuylemezian A."/>
            <person name="Cooper K."/>
            <person name="Vaishampayan P."/>
        </authorList>
    </citation>
    <scope>NUCLEOTIDE SEQUENCE [LARGE SCALE GENOMIC DNA]</scope>
    <source>
        <strain evidence="2 3">V32-6</strain>
    </source>
</reference>
<comment type="caution">
    <text evidence="2">The sequence shown here is derived from an EMBL/GenBank/DDBJ whole genome shotgun (WGS) entry which is preliminary data.</text>
</comment>
<dbReference type="GO" id="GO:0016787">
    <property type="term" value="F:hydrolase activity"/>
    <property type="evidence" value="ECO:0007669"/>
    <property type="project" value="UniProtKB-KW"/>
</dbReference>
<dbReference type="EMBL" id="PGVE01000028">
    <property type="protein sequence ID" value="PLS07107.1"/>
    <property type="molecule type" value="Genomic_DNA"/>
</dbReference>
<gene>
    <name evidence="2" type="ORF">CVD27_05345</name>
</gene>
<dbReference type="SUPFAM" id="SSF55811">
    <property type="entry name" value="Nudix"/>
    <property type="match status" value="1"/>
</dbReference>
<dbReference type="CDD" id="cd04692">
    <property type="entry name" value="NUDIX_Hydrolase"/>
    <property type="match status" value="1"/>
</dbReference>
<dbReference type="PANTHER" id="PTHR10885:SF0">
    <property type="entry name" value="ISOPENTENYL-DIPHOSPHATE DELTA-ISOMERASE"/>
    <property type="match status" value="1"/>
</dbReference>
<keyword evidence="3" id="KW-1185">Reference proteome</keyword>
<dbReference type="InterPro" id="IPR000086">
    <property type="entry name" value="NUDIX_hydrolase_dom"/>
</dbReference>
<feature type="domain" description="Nudix hydrolase" evidence="1">
    <location>
        <begin position="29"/>
        <end position="168"/>
    </location>
</feature>
<dbReference type="PANTHER" id="PTHR10885">
    <property type="entry name" value="ISOPENTENYL-DIPHOSPHATE DELTA-ISOMERASE"/>
    <property type="match status" value="1"/>
</dbReference>
<keyword evidence="2" id="KW-0378">Hydrolase</keyword>
<accession>A0A2N5HNR3</accession>
<protein>
    <submittedName>
        <fullName evidence="2">NUDIX hydrolase</fullName>
    </submittedName>
</protein>
<dbReference type="Proteomes" id="UP000234950">
    <property type="component" value="Unassembled WGS sequence"/>
</dbReference>
<dbReference type="Gene3D" id="3.90.79.10">
    <property type="entry name" value="Nucleoside Triphosphate Pyrophosphohydrolase"/>
    <property type="match status" value="1"/>
</dbReference>